<name>A0ABQ0VE24_ENTMU</name>
<dbReference type="RefSeq" id="WP_157811367.1">
    <property type="nucleotide sequence ID" value="NZ_BJWA01000013.1"/>
</dbReference>
<evidence type="ECO:0000313" key="2">
    <source>
        <dbReference type="Proteomes" id="UP000321175"/>
    </source>
</evidence>
<reference evidence="1 2" key="1">
    <citation type="submission" date="2019-07" db="EMBL/GenBank/DDBJ databases">
        <title>Whole genome shotgun sequence of Enterococcus mundtii NBRC 100490.</title>
        <authorList>
            <person name="Hosoyama A."/>
            <person name="Uohara A."/>
            <person name="Ohji S."/>
            <person name="Ichikawa N."/>
        </authorList>
    </citation>
    <scope>NUCLEOTIDE SEQUENCE [LARGE SCALE GENOMIC DNA]</scope>
    <source>
        <strain evidence="1 2">NBRC 100490</strain>
    </source>
</reference>
<dbReference type="GeneID" id="61001241"/>
<sequence length="45" mass="5441">MKKEYVKPCPNCKLFSMYLADAHFFWYGNKFKKYVCDECGHEEIV</sequence>
<protein>
    <submittedName>
        <fullName evidence="1">Uncharacterized protein</fullName>
    </submittedName>
</protein>
<organism evidence="1 2">
    <name type="scientific">Enterococcus mundtii</name>
    <dbReference type="NCBI Taxonomy" id="53346"/>
    <lineage>
        <taxon>Bacteria</taxon>
        <taxon>Bacillati</taxon>
        <taxon>Bacillota</taxon>
        <taxon>Bacilli</taxon>
        <taxon>Lactobacillales</taxon>
        <taxon>Enterococcaceae</taxon>
        <taxon>Enterococcus</taxon>
    </lineage>
</organism>
<gene>
    <name evidence="1" type="ORF">EMU01_19560</name>
</gene>
<proteinExistence type="predicted"/>
<keyword evidence="2" id="KW-1185">Reference proteome</keyword>
<accession>A0ABQ0VE24</accession>
<comment type="caution">
    <text evidence="1">The sequence shown here is derived from an EMBL/GenBank/DDBJ whole genome shotgun (WGS) entry which is preliminary data.</text>
</comment>
<evidence type="ECO:0000313" key="1">
    <source>
        <dbReference type="EMBL" id="GEL80812.1"/>
    </source>
</evidence>
<dbReference type="Proteomes" id="UP000321175">
    <property type="component" value="Unassembled WGS sequence"/>
</dbReference>
<dbReference type="EMBL" id="BJWA01000013">
    <property type="protein sequence ID" value="GEL80812.1"/>
    <property type="molecule type" value="Genomic_DNA"/>
</dbReference>